<dbReference type="RefSeq" id="WP_205120094.1">
    <property type="nucleotide sequence ID" value="NZ_JAFBCM010000001.1"/>
</dbReference>
<feature type="transmembrane region" description="Helical" evidence="2">
    <location>
        <begin position="435"/>
        <end position="453"/>
    </location>
</feature>
<reference evidence="4" key="1">
    <citation type="journal article" date="2019" name="Int. J. Syst. Evol. Microbiol.">
        <title>The Global Catalogue of Microorganisms (GCM) 10K type strain sequencing project: providing services to taxonomists for standard genome sequencing and annotation.</title>
        <authorList>
            <consortium name="The Broad Institute Genomics Platform"/>
            <consortium name="The Broad Institute Genome Sequencing Center for Infectious Disease"/>
            <person name="Wu L."/>
            <person name="Ma J."/>
        </authorList>
    </citation>
    <scope>NUCLEOTIDE SEQUENCE [LARGE SCALE GENOMIC DNA]</scope>
    <source>
        <strain evidence="4">CGMCC 4.7241</strain>
    </source>
</reference>
<evidence type="ECO:0000256" key="1">
    <source>
        <dbReference type="SAM" id="MobiDB-lite"/>
    </source>
</evidence>
<dbReference type="Proteomes" id="UP001595699">
    <property type="component" value="Unassembled WGS sequence"/>
</dbReference>
<evidence type="ECO:0000256" key="2">
    <source>
        <dbReference type="SAM" id="Phobius"/>
    </source>
</evidence>
<evidence type="ECO:0000313" key="3">
    <source>
        <dbReference type="EMBL" id="MFC3760083.1"/>
    </source>
</evidence>
<evidence type="ECO:0000313" key="4">
    <source>
        <dbReference type="Proteomes" id="UP001595699"/>
    </source>
</evidence>
<keyword evidence="2" id="KW-0812">Transmembrane</keyword>
<organism evidence="3 4">
    <name type="scientific">Tenggerimyces flavus</name>
    <dbReference type="NCBI Taxonomy" id="1708749"/>
    <lineage>
        <taxon>Bacteria</taxon>
        <taxon>Bacillati</taxon>
        <taxon>Actinomycetota</taxon>
        <taxon>Actinomycetes</taxon>
        <taxon>Propionibacteriales</taxon>
        <taxon>Nocardioidaceae</taxon>
        <taxon>Tenggerimyces</taxon>
    </lineage>
</organism>
<dbReference type="EMBL" id="JBHRZH010000004">
    <property type="protein sequence ID" value="MFC3760083.1"/>
    <property type="molecule type" value="Genomic_DNA"/>
</dbReference>
<keyword evidence="4" id="KW-1185">Reference proteome</keyword>
<sequence length="732" mass="80926">MTDAIVGELRSLAGAELYRRNAFRLSGLPANVDRRTTRQLLQRLKAALEVGADVDFGTTASRDPHELQAACDLILGDPRRRLVHEVFGPWGDDVSACECERDFHRRHDAAVDAHATAIEAELAGTQSPAERDAYWKAASHLWANVLESEETWDHLVSRVEQLDDRQLDLRALDGIEDELPRALLKPLTDLATANPAEAPRLAALANAWPAENELTTQLLERAAQPLYEELDAHRLRLTDQLQAEGPPDPVANDIQRTLLPLLEKLDALLPPARHHRTATLHDQLAILLNNCAVKLLDTGDVTDGRAETWLSLAAELAIDPREQALVAENQQALRTSAQVLGDFEQRIYDEYTRRGEFAALFTLHEVHRSTDAQPVRDAVDRMLAEIKAGTFTRRHQERRGTYKPAATRPTPTRPPRARRPKRPKRPKRRGRTGRVVFWLAVAAAVVFALYQWGTLGSLIGQLGQEGPGPNAVNAWAAKIADNAKVGTCLDEQNGDWRANPGALRSIDCGQPHWAEILGYVRLGPVPGPYPGDDQATALATFSCGEQLARQRLPRLYQAEEVHSRAKDWNTGKVEGYEYENYAVCILRGTDDQPISAGRKLKTAVPDVPMPVQMELYGGAIAANAPVGTCIQSQGKIAQGGVIGKVPVVRCEAKHWAQVVGYPAIGKQGEKWPGDKAVFDRAKQACAKLISRREGFTTSVGFPDKTWWDNPKLTIYTFCAAHRVDGKPWEGRL</sequence>
<keyword evidence="2" id="KW-0472">Membrane</keyword>
<feature type="region of interest" description="Disordered" evidence="1">
    <location>
        <begin position="390"/>
        <end position="429"/>
    </location>
</feature>
<proteinExistence type="predicted"/>
<protein>
    <recommendedName>
        <fullName evidence="5">Septum formation-related domain-containing protein</fullName>
    </recommendedName>
</protein>
<comment type="caution">
    <text evidence="3">The sequence shown here is derived from an EMBL/GenBank/DDBJ whole genome shotgun (WGS) entry which is preliminary data.</text>
</comment>
<gene>
    <name evidence="3" type="ORF">ACFOUW_04490</name>
</gene>
<accession>A0ABV7Y5V7</accession>
<keyword evidence="2" id="KW-1133">Transmembrane helix</keyword>
<name>A0ABV7Y5V7_9ACTN</name>
<feature type="compositionally biased region" description="Basic residues" evidence="1">
    <location>
        <begin position="415"/>
        <end position="429"/>
    </location>
</feature>
<evidence type="ECO:0008006" key="5">
    <source>
        <dbReference type="Google" id="ProtNLM"/>
    </source>
</evidence>